<dbReference type="Gene3D" id="3.40.50.720">
    <property type="entry name" value="NAD(P)-binding Rossmann-like Domain"/>
    <property type="match status" value="1"/>
</dbReference>
<evidence type="ECO:0000313" key="5">
    <source>
        <dbReference type="EMBL" id="AAY88931.1"/>
    </source>
</evidence>
<dbReference type="InterPro" id="IPR000683">
    <property type="entry name" value="Gfo/Idh/MocA-like_OxRdtase_N"/>
</dbReference>
<dbReference type="Gene3D" id="3.30.360.10">
    <property type="entry name" value="Dihydrodipicolinate Reductase, domain 2"/>
    <property type="match status" value="1"/>
</dbReference>
<dbReference type="GO" id="GO:0016491">
    <property type="term" value="F:oxidoreductase activity"/>
    <property type="evidence" value="ECO:0007669"/>
    <property type="project" value="UniProtKB-KW"/>
</dbReference>
<feature type="domain" description="Gfo/Idh/MocA-like oxidoreductase N-terminal" evidence="3">
    <location>
        <begin position="5"/>
        <end position="123"/>
    </location>
</feature>
<protein>
    <submittedName>
        <fullName evidence="5">BusN</fullName>
    </submittedName>
</protein>
<dbReference type="InterPro" id="IPR055170">
    <property type="entry name" value="GFO_IDH_MocA-like_dom"/>
</dbReference>
<organism evidence="5">
    <name type="scientific">Saccharopolyspora pogona</name>
    <dbReference type="NCBI Taxonomy" id="333966"/>
    <lineage>
        <taxon>Bacteria</taxon>
        <taxon>Bacillati</taxon>
        <taxon>Actinomycetota</taxon>
        <taxon>Actinomycetes</taxon>
        <taxon>Pseudonocardiales</taxon>
        <taxon>Pseudonocardiaceae</taxon>
        <taxon>Saccharopolyspora</taxon>
    </lineage>
</organism>
<name>Q4JHQ5_9PSEU</name>
<dbReference type="InterPro" id="IPR050984">
    <property type="entry name" value="Gfo/Idh/MocA_domain"/>
</dbReference>
<dbReference type="PANTHER" id="PTHR22604:SF105">
    <property type="entry name" value="TRANS-1,2-DIHYDROBENZENE-1,2-DIOL DEHYDROGENASE"/>
    <property type="match status" value="1"/>
</dbReference>
<evidence type="ECO:0000256" key="2">
    <source>
        <dbReference type="ARBA" id="ARBA00023002"/>
    </source>
</evidence>
<feature type="domain" description="GFO/IDH/MocA-like oxidoreductase" evidence="4">
    <location>
        <begin position="135"/>
        <end position="249"/>
    </location>
</feature>
<accession>Q4JHQ5</accession>
<dbReference type="SUPFAM" id="SSF51735">
    <property type="entry name" value="NAD(P)-binding Rossmann-fold domains"/>
    <property type="match status" value="1"/>
</dbReference>
<proteinExistence type="inferred from homology"/>
<evidence type="ECO:0000259" key="3">
    <source>
        <dbReference type="Pfam" id="PF01408"/>
    </source>
</evidence>
<dbReference type="GO" id="GO:0000166">
    <property type="term" value="F:nucleotide binding"/>
    <property type="evidence" value="ECO:0007669"/>
    <property type="project" value="InterPro"/>
</dbReference>
<evidence type="ECO:0000256" key="1">
    <source>
        <dbReference type="ARBA" id="ARBA00010928"/>
    </source>
</evidence>
<comment type="similarity">
    <text evidence="1">Belongs to the Gfo/Idh/MocA family.</text>
</comment>
<dbReference type="EMBL" id="DQ087286">
    <property type="protein sequence ID" value="AAY88931.1"/>
    <property type="molecule type" value="Genomic_DNA"/>
</dbReference>
<dbReference type="Pfam" id="PF01408">
    <property type="entry name" value="GFO_IDH_MocA"/>
    <property type="match status" value="1"/>
</dbReference>
<sequence length="332" mass="36126">MRKPVRIGVLGCASFAWRRMLPAMCDVAETEVVAVASRHPAKAERFAARFECEAVLGYQRLLERPDIDAVYVPLPPGMHAEWIGKALEAGKHVLAEKPLTTTASETARLVGLARRKHLLLRENYLFLHHGRHDVVRDLLQSEEIGELREFTAVFGIPPLSDTDIRYRTELGGGALLDIGVYPARAARLFLLGPLTVAGASSHEAHESGVDLSGSVLLQSEGGAVAHLGYGFVHHYRSAYELWGSRGRIVIDRAFTPPAEWQAVIRIERKGVVDELSLPAEDQVRKAVTAFARDIRAEAGVDEPAVAGDSGESMIQQAALVEAIGQACRCGST</sequence>
<dbReference type="SMR" id="Q4JHQ5"/>
<dbReference type="Pfam" id="PF22725">
    <property type="entry name" value="GFO_IDH_MocA_C3"/>
    <property type="match status" value="1"/>
</dbReference>
<keyword evidence="2" id="KW-0560">Oxidoreductase</keyword>
<reference evidence="5" key="1">
    <citation type="journal article" date="2006" name="J. Ind. Microbiol. Biotechnol.">
        <title>Butenyl-spinosyns, a natural example of genetic engineering of antibiotic biosynthetic genes.</title>
        <authorList>
            <person name="Hahn D.R."/>
            <person name="Gustafson G."/>
            <person name="Waldron C."/>
            <person name="Bullard B."/>
            <person name="Jackson J.D."/>
            <person name="Mitchell J."/>
        </authorList>
    </citation>
    <scope>NUCLEOTIDE SEQUENCE</scope>
    <source>
        <strain evidence="5">NRRL 30141</strain>
    </source>
</reference>
<dbReference type="PANTHER" id="PTHR22604">
    <property type="entry name" value="OXIDOREDUCTASES"/>
    <property type="match status" value="1"/>
</dbReference>
<evidence type="ECO:0000259" key="4">
    <source>
        <dbReference type="Pfam" id="PF22725"/>
    </source>
</evidence>
<dbReference type="InterPro" id="IPR036291">
    <property type="entry name" value="NAD(P)-bd_dom_sf"/>
</dbReference>
<dbReference type="AlphaFoldDB" id="Q4JHQ5"/>
<dbReference type="SUPFAM" id="SSF55347">
    <property type="entry name" value="Glyceraldehyde-3-phosphate dehydrogenase-like, C-terminal domain"/>
    <property type="match status" value="1"/>
</dbReference>
<gene>
    <name evidence="5" type="primary">busN</name>
</gene>